<dbReference type="AlphaFoldDB" id="A0A3S2ZBS0"/>
<evidence type="ECO:0000256" key="4">
    <source>
        <dbReference type="ARBA" id="ARBA00023163"/>
    </source>
</evidence>
<dbReference type="EMBL" id="SADE01000001">
    <property type="protein sequence ID" value="RVU38938.1"/>
    <property type="molecule type" value="Genomic_DNA"/>
</dbReference>
<dbReference type="OrthoDB" id="9811588at2"/>
<dbReference type="SUPFAM" id="SSF46785">
    <property type="entry name" value="Winged helix' DNA-binding domain"/>
    <property type="match status" value="1"/>
</dbReference>
<dbReference type="Pfam" id="PF00126">
    <property type="entry name" value="HTH_1"/>
    <property type="match status" value="1"/>
</dbReference>
<dbReference type="RefSeq" id="WP_127764309.1">
    <property type="nucleotide sequence ID" value="NZ_SADE01000001.1"/>
</dbReference>
<reference evidence="7" key="1">
    <citation type="submission" date="2019-01" db="EMBL/GenBank/DDBJ databases">
        <title>Gri0909 isolated from a small marine red alga.</title>
        <authorList>
            <person name="Kim J."/>
            <person name="Jeong S.E."/>
            <person name="Jeon C.O."/>
        </authorList>
    </citation>
    <scope>NUCLEOTIDE SEQUENCE [LARGE SCALE GENOMIC DNA]</scope>
    <source>
        <strain evidence="7">Gri0909</strain>
    </source>
</reference>
<evidence type="ECO:0000256" key="3">
    <source>
        <dbReference type="ARBA" id="ARBA00023125"/>
    </source>
</evidence>
<dbReference type="PRINTS" id="PR00039">
    <property type="entry name" value="HTHLYSR"/>
</dbReference>
<dbReference type="InterPro" id="IPR036390">
    <property type="entry name" value="WH_DNA-bd_sf"/>
</dbReference>
<name>A0A3S2ZBS0_9PROT</name>
<dbReference type="PANTHER" id="PTHR30346">
    <property type="entry name" value="TRANSCRIPTIONAL DUAL REGULATOR HCAR-RELATED"/>
    <property type="match status" value="1"/>
</dbReference>
<evidence type="ECO:0000259" key="5">
    <source>
        <dbReference type="PROSITE" id="PS50931"/>
    </source>
</evidence>
<dbReference type="PROSITE" id="PS50931">
    <property type="entry name" value="HTH_LYSR"/>
    <property type="match status" value="1"/>
</dbReference>
<dbReference type="SUPFAM" id="SSF53850">
    <property type="entry name" value="Periplasmic binding protein-like II"/>
    <property type="match status" value="1"/>
</dbReference>
<keyword evidence="4" id="KW-0804">Transcription</keyword>
<feature type="domain" description="HTH lysR-type" evidence="5">
    <location>
        <begin position="1"/>
        <end position="58"/>
    </location>
</feature>
<dbReference type="Gene3D" id="3.40.190.10">
    <property type="entry name" value="Periplasmic binding protein-like II"/>
    <property type="match status" value="2"/>
</dbReference>
<evidence type="ECO:0000313" key="6">
    <source>
        <dbReference type="EMBL" id="RVU38938.1"/>
    </source>
</evidence>
<keyword evidence="3" id="KW-0238">DNA-binding</keyword>
<dbReference type="GO" id="GO:0003677">
    <property type="term" value="F:DNA binding"/>
    <property type="evidence" value="ECO:0007669"/>
    <property type="project" value="UniProtKB-KW"/>
</dbReference>
<organism evidence="6 7">
    <name type="scientific">Hwanghaeella grinnelliae</name>
    <dbReference type="NCBI Taxonomy" id="2500179"/>
    <lineage>
        <taxon>Bacteria</taxon>
        <taxon>Pseudomonadati</taxon>
        <taxon>Pseudomonadota</taxon>
        <taxon>Alphaproteobacteria</taxon>
        <taxon>Rhodospirillales</taxon>
        <taxon>Rhodospirillaceae</taxon>
        <taxon>Hwanghaeella</taxon>
    </lineage>
</organism>
<dbReference type="Pfam" id="PF03466">
    <property type="entry name" value="LysR_substrate"/>
    <property type="match status" value="1"/>
</dbReference>
<dbReference type="InterPro" id="IPR005119">
    <property type="entry name" value="LysR_subst-bd"/>
</dbReference>
<dbReference type="Proteomes" id="UP000287447">
    <property type="component" value="Unassembled WGS sequence"/>
</dbReference>
<keyword evidence="7" id="KW-1185">Reference proteome</keyword>
<dbReference type="GO" id="GO:0032993">
    <property type="term" value="C:protein-DNA complex"/>
    <property type="evidence" value="ECO:0007669"/>
    <property type="project" value="TreeGrafter"/>
</dbReference>
<evidence type="ECO:0000256" key="2">
    <source>
        <dbReference type="ARBA" id="ARBA00023015"/>
    </source>
</evidence>
<dbReference type="FunFam" id="1.10.10.10:FF:000001">
    <property type="entry name" value="LysR family transcriptional regulator"/>
    <property type="match status" value="1"/>
</dbReference>
<dbReference type="InterPro" id="IPR000847">
    <property type="entry name" value="LysR_HTH_N"/>
</dbReference>
<dbReference type="GO" id="GO:0003700">
    <property type="term" value="F:DNA-binding transcription factor activity"/>
    <property type="evidence" value="ECO:0007669"/>
    <property type="project" value="InterPro"/>
</dbReference>
<dbReference type="PANTHER" id="PTHR30346:SF0">
    <property type="entry name" value="HCA OPERON TRANSCRIPTIONAL ACTIVATOR HCAR"/>
    <property type="match status" value="1"/>
</dbReference>
<comment type="similarity">
    <text evidence="1">Belongs to the LysR transcriptional regulatory family.</text>
</comment>
<protein>
    <submittedName>
        <fullName evidence="6">LysR family transcriptional regulator</fullName>
    </submittedName>
</protein>
<evidence type="ECO:0000256" key="1">
    <source>
        <dbReference type="ARBA" id="ARBA00009437"/>
    </source>
</evidence>
<accession>A0A3S2ZBS0</accession>
<comment type="caution">
    <text evidence="6">The sequence shown here is derived from an EMBL/GenBank/DDBJ whole genome shotgun (WGS) entry which is preliminary data.</text>
</comment>
<dbReference type="Gene3D" id="1.10.10.10">
    <property type="entry name" value="Winged helix-like DNA-binding domain superfamily/Winged helix DNA-binding domain"/>
    <property type="match status" value="1"/>
</dbReference>
<proteinExistence type="inferred from homology"/>
<gene>
    <name evidence="6" type="ORF">EOI86_06645</name>
</gene>
<sequence length="299" mass="32947">MNLRQIRHFIAVAEELHFGRAADRLNITQPPLSMSIRGLEETLGVPLFRRTKRSVALTPAGAIWLDHARRVLADAEALPAIAQRAARGELGRLRLAFVSTASYSVLPDLVRRFRDAFPDVRVDLREATSDIQLDSLAKGEIDAGIIIPSGEGFRSAGLSHRPLQREPLVAVVPADFTFPGAETGQPVPFDRIAAEPLILFPRQVAPAYYDIVAEYYARNGKPLHIHQEAIQMQTIIGLVAAGLGVSLVPTSMTAMNRTGARYVPIEEKPPHIETCMVWRAEKDQPALRSFLTLLDRAPS</sequence>
<dbReference type="InterPro" id="IPR036388">
    <property type="entry name" value="WH-like_DNA-bd_sf"/>
</dbReference>
<keyword evidence="2" id="KW-0805">Transcription regulation</keyword>
<evidence type="ECO:0000313" key="7">
    <source>
        <dbReference type="Proteomes" id="UP000287447"/>
    </source>
</evidence>